<gene>
    <name evidence="2" type="ORF">AVEN_251596_1</name>
</gene>
<feature type="chain" id="PRO_5021470974" evidence="1">
    <location>
        <begin position="26"/>
        <end position="119"/>
    </location>
</feature>
<dbReference type="AlphaFoldDB" id="A0A4Y2WB49"/>
<accession>A0A4Y2WB49</accession>
<evidence type="ECO:0000313" key="3">
    <source>
        <dbReference type="Proteomes" id="UP000499080"/>
    </source>
</evidence>
<organism evidence="2 3">
    <name type="scientific">Araneus ventricosus</name>
    <name type="common">Orbweaver spider</name>
    <name type="synonym">Epeira ventricosa</name>
    <dbReference type="NCBI Taxonomy" id="182803"/>
    <lineage>
        <taxon>Eukaryota</taxon>
        <taxon>Metazoa</taxon>
        <taxon>Ecdysozoa</taxon>
        <taxon>Arthropoda</taxon>
        <taxon>Chelicerata</taxon>
        <taxon>Arachnida</taxon>
        <taxon>Araneae</taxon>
        <taxon>Araneomorphae</taxon>
        <taxon>Entelegynae</taxon>
        <taxon>Araneoidea</taxon>
        <taxon>Araneidae</taxon>
        <taxon>Araneus</taxon>
    </lineage>
</organism>
<proteinExistence type="predicted"/>
<sequence>MSMYLFIESFTIVFVLDFGSFSSAGIDPTCDWFSEETMASLVKNNSTMQEFGSETWKLEEYPRLRYLELYRNRFPSSVAAESQLLERAIFEYIRNENVRDVIMLYNEDSDGKQTVAQGL</sequence>
<dbReference type="Proteomes" id="UP000499080">
    <property type="component" value="Unassembled WGS sequence"/>
</dbReference>
<feature type="signal peptide" evidence="1">
    <location>
        <begin position="1"/>
        <end position="25"/>
    </location>
</feature>
<comment type="caution">
    <text evidence="2">The sequence shown here is derived from an EMBL/GenBank/DDBJ whole genome shotgun (WGS) entry which is preliminary data.</text>
</comment>
<reference evidence="2 3" key="1">
    <citation type="journal article" date="2019" name="Sci. Rep.">
        <title>Orb-weaving spider Araneus ventricosus genome elucidates the spidroin gene catalogue.</title>
        <authorList>
            <person name="Kono N."/>
            <person name="Nakamura H."/>
            <person name="Ohtoshi R."/>
            <person name="Moran D.A.P."/>
            <person name="Shinohara A."/>
            <person name="Yoshida Y."/>
            <person name="Fujiwara M."/>
            <person name="Mori M."/>
            <person name="Tomita M."/>
            <person name="Arakawa K."/>
        </authorList>
    </citation>
    <scope>NUCLEOTIDE SEQUENCE [LARGE SCALE GENOMIC DNA]</scope>
</reference>
<protein>
    <submittedName>
        <fullName evidence="2">Uncharacterized protein</fullName>
    </submittedName>
</protein>
<dbReference type="EMBL" id="BGPR01057355">
    <property type="protein sequence ID" value="GBO33706.1"/>
    <property type="molecule type" value="Genomic_DNA"/>
</dbReference>
<evidence type="ECO:0000256" key="1">
    <source>
        <dbReference type="SAM" id="SignalP"/>
    </source>
</evidence>
<keyword evidence="3" id="KW-1185">Reference proteome</keyword>
<evidence type="ECO:0000313" key="2">
    <source>
        <dbReference type="EMBL" id="GBO33706.1"/>
    </source>
</evidence>
<keyword evidence="1" id="KW-0732">Signal</keyword>
<name>A0A4Y2WB49_ARAVE</name>